<sequence>MPTISITAISDPVCPWCYIGALRLSRAISLYRKTVSSRDVVTTTWHAYQLDPLTKTQPMLEKMASKVGEEKVPEFKARLGDIAKREGLIFDFGGTIGNTRDAHRLEKLANTKDEEDLQTRVALEVMKMYFEEGGNITSIDDLVKAAGKVGIDESEARAWLESDNGGEEVDAEVLEMQKLGVRGVPRYIINGKFTVDGAEDVGMFLEQMALAREEALKESQ</sequence>
<dbReference type="GO" id="GO:0016491">
    <property type="term" value="F:oxidoreductase activity"/>
    <property type="evidence" value="ECO:0007669"/>
    <property type="project" value="InterPro"/>
</dbReference>
<dbReference type="Proteomes" id="UP001152087">
    <property type="component" value="Unassembled WGS sequence"/>
</dbReference>
<dbReference type="InterPro" id="IPR036249">
    <property type="entry name" value="Thioredoxin-like_sf"/>
</dbReference>
<accession>A0A9W8V3S5</accession>
<dbReference type="PANTHER" id="PTHR13887">
    <property type="entry name" value="GLUTATHIONE S-TRANSFERASE KAPPA"/>
    <property type="match status" value="1"/>
</dbReference>
<gene>
    <name evidence="2" type="ORF">NW755_004930</name>
</gene>
<dbReference type="Gene3D" id="3.40.30.10">
    <property type="entry name" value="Glutaredoxin"/>
    <property type="match status" value="1"/>
</dbReference>
<feature type="domain" description="DSBA-like thioredoxin" evidence="1">
    <location>
        <begin position="9"/>
        <end position="208"/>
    </location>
</feature>
<comment type="caution">
    <text evidence="2">The sequence shown here is derived from an EMBL/GenBank/DDBJ whole genome shotgun (WGS) entry which is preliminary data.</text>
</comment>
<dbReference type="AlphaFoldDB" id="A0A9W8V3S5"/>
<evidence type="ECO:0000313" key="2">
    <source>
        <dbReference type="EMBL" id="KAJ4190716.1"/>
    </source>
</evidence>
<keyword evidence="3" id="KW-1185">Reference proteome</keyword>
<organism evidence="2 3">
    <name type="scientific">Fusarium falciforme</name>
    <dbReference type="NCBI Taxonomy" id="195108"/>
    <lineage>
        <taxon>Eukaryota</taxon>
        <taxon>Fungi</taxon>
        <taxon>Dikarya</taxon>
        <taxon>Ascomycota</taxon>
        <taxon>Pezizomycotina</taxon>
        <taxon>Sordariomycetes</taxon>
        <taxon>Hypocreomycetidae</taxon>
        <taxon>Hypocreales</taxon>
        <taxon>Nectriaceae</taxon>
        <taxon>Fusarium</taxon>
        <taxon>Fusarium solani species complex</taxon>
    </lineage>
</organism>
<dbReference type="PANTHER" id="PTHR13887:SF41">
    <property type="entry name" value="THIOREDOXIN SUPERFAMILY PROTEIN"/>
    <property type="match status" value="1"/>
</dbReference>
<evidence type="ECO:0000313" key="3">
    <source>
        <dbReference type="Proteomes" id="UP001152087"/>
    </source>
</evidence>
<dbReference type="SUPFAM" id="SSF52833">
    <property type="entry name" value="Thioredoxin-like"/>
    <property type="match status" value="1"/>
</dbReference>
<reference evidence="2" key="1">
    <citation type="submission" date="2022-09" db="EMBL/GenBank/DDBJ databases">
        <title>Fusarium specimens isolated from Avocado Roots.</title>
        <authorList>
            <person name="Stajich J."/>
            <person name="Roper C."/>
            <person name="Heimlech-Rivalta G."/>
        </authorList>
    </citation>
    <scope>NUCLEOTIDE SEQUENCE</scope>
    <source>
        <strain evidence="2">A02</strain>
    </source>
</reference>
<dbReference type="EMBL" id="JAOQAV010000010">
    <property type="protein sequence ID" value="KAJ4190716.1"/>
    <property type="molecule type" value="Genomic_DNA"/>
</dbReference>
<dbReference type="Pfam" id="PF01323">
    <property type="entry name" value="DSBA"/>
    <property type="match status" value="1"/>
</dbReference>
<name>A0A9W8V3S5_9HYPO</name>
<evidence type="ECO:0000259" key="1">
    <source>
        <dbReference type="Pfam" id="PF01323"/>
    </source>
</evidence>
<protein>
    <recommendedName>
        <fullName evidence="1">DSBA-like thioredoxin domain-containing protein</fullName>
    </recommendedName>
</protein>
<proteinExistence type="predicted"/>
<dbReference type="InterPro" id="IPR001853">
    <property type="entry name" value="DSBA-like_thioredoxin_dom"/>
</dbReference>
<dbReference type="CDD" id="cd03024">
    <property type="entry name" value="DsbA_FrnE"/>
    <property type="match status" value="1"/>
</dbReference>